<dbReference type="AlphaFoldDB" id="G0M8B6"/>
<proteinExistence type="predicted"/>
<dbReference type="InParanoid" id="G0M8B6"/>
<gene>
    <name evidence="1" type="ORF">CAEBREN_31492</name>
</gene>
<dbReference type="Proteomes" id="UP000008068">
    <property type="component" value="Unassembled WGS sequence"/>
</dbReference>
<keyword evidence="2" id="KW-1185">Reference proteome</keyword>
<accession>G0M8B6</accession>
<dbReference type="HOGENOM" id="CLU_3428588_0_0_1"/>
<sequence length="20" mass="2381">MTQEVPILFEDIFKEVCPLE</sequence>
<name>G0M8B6_CAEBE</name>
<evidence type="ECO:0000313" key="1">
    <source>
        <dbReference type="EMBL" id="EGT29972.1"/>
    </source>
</evidence>
<protein>
    <submittedName>
        <fullName evidence="1">Uncharacterized protein</fullName>
    </submittedName>
</protein>
<evidence type="ECO:0000313" key="2">
    <source>
        <dbReference type="Proteomes" id="UP000008068"/>
    </source>
</evidence>
<reference evidence="2" key="1">
    <citation type="submission" date="2011-07" db="EMBL/GenBank/DDBJ databases">
        <authorList>
            <consortium name="Caenorhabditis brenneri Sequencing and Analysis Consortium"/>
            <person name="Wilson R.K."/>
        </authorList>
    </citation>
    <scope>NUCLEOTIDE SEQUENCE [LARGE SCALE GENOMIC DNA]</scope>
    <source>
        <strain evidence="2">PB2801</strain>
    </source>
</reference>
<dbReference type="EMBL" id="GL379786">
    <property type="protein sequence ID" value="EGT29972.1"/>
    <property type="molecule type" value="Genomic_DNA"/>
</dbReference>
<organism evidence="2">
    <name type="scientific">Caenorhabditis brenneri</name>
    <name type="common">Nematode worm</name>
    <dbReference type="NCBI Taxonomy" id="135651"/>
    <lineage>
        <taxon>Eukaryota</taxon>
        <taxon>Metazoa</taxon>
        <taxon>Ecdysozoa</taxon>
        <taxon>Nematoda</taxon>
        <taxon>Chromadorea</taxon>
        <taxon>Rhabditida</taxon>
        <taxon>Rhabditina</taxon>
        <taxon>Rhabditomorpha</taxon>
        <taxon>Rhabditoidea</taxon>
        <taxon>Rhabditidae</taxon>
        <taxon>Peloderinae</taxon>
        <taxon>Caenorhabditis</taxon>
    </lineage>
</organism>